<dbReference type="InterPro" id="IPR018369">
    <property type="entry name" value="Chaprnonin_Cpn10_CS"/>
</dbReference>
<dbReference type="Gene3D" id="2.30.33.40">
    <property type="entry name" value="GroES chaperonin"/>
    <property type="match status" value="1"/>
</dbReference>
<dbReference type="GO" id="GO:0005739">
    <property type="term" value="C:mitochondrion"/>
    <property type="evidence" value="ECO:0007669"/>
    <property type="project" value="UniProtKB-ARBA"/>
</dbReference>
<sequence length="116" mass="12781">MFDPRLSKPPLLAMALVKRFVPLLDRVLVQKLKPEAKTASGILLPDSAAKKAATNFAKVMAIGPGNRTKEGKVLPMGVKVGDKIVIPEYGGMTLKFDDEEYHVFRDEDIMGILNEE</sequence>
<protein>
    <recommendedName>
        <fullName evidence="5">10 kDa heat shock protein, mitochondrial</fullName>
    </recommendedName>
</protein>
<dbReference type="GO" id="GO:0046872">
    <property type="term" value="F:metal ion binding"/>
    <property type="evidence" value="ECO:0007669"/>
    <property type="project" value="TreeGrafter"/>
</dbReference>
<evidence type="ECO:0000256" key="3">
    <source>
        <dbReference type="RuleBase" id="RU003479"/>
    </source>
</evidence>
<dbReference type="InterPro" id="IPR037124">
    <property type="entry name" value="Chaperonin_GroES_sf"/>
</dbReference>
<dbReference type="GO" id="GO:0051082">
    <property type="term" value="F:unfolded protein binding"/>
    <property type="evidence" value="ECO:0007669"/>
    <property type="project" value="TreeGrafter"/>
</dbReference>
<dbReference type="PANTHER" id="PTHR10772:SF0">
    <property type="entry name" value="10 KDA HEAT SHOCK PROTEIN, MITOCHONDRIAL"/>
    <property type="match status" value="1"/>
</dbReference>
<reference evidence="4" key="1">
    <citation type="submission" date="2021-01" db="EMBL/GenBank/DDBJ databases">
        <authorList>
            <person name="Corre E."/>
            <person name="Pelletier E."/>
            <person name="Niang G."/>
            <person name="Scheremetjew M."/>
            <person name="Finn R."/>
            <person name="Kale V."/>
            <person name="Holt S."/>
            <person name="Cochrane G."/>
            <person name="Meng A."/>
            <person name="Brown T."/>
            <person name="Cohen L."/>
        </authorList>
    </citation>
    <scope>NUCLEOTIDE SEQUENCE</scope>
    <source>
        <strain evidence="4">CCAP 955/1</strain>
    </source>
</reference>
<dbReference type="GO" id="GO:0005524">
    <property type="term" value="F:ATP binding"/>
    <property type="evidence" value="ECO:0007669"/>
    <property type="project" value="InterPro"/>
</dbReference>
<dbReference type="SUPFAM" id="SSF50129">
    <property type="entry name" value="GroES-like"/>
    <property type="match status" value="1"/>
</dbReference>
<dbReference type="GO" id="GO:0051087">
    <property type="term" value="F:protein-folding chaperone binding"/>
    <property type="evidence" value="ECO:0007669"/>
    <property type="project" value="TreeGrafter"/>
</dbReference>
<evidence type="ECO:0000256" key="1">
    <source>
        <dbReference type="ARBA" id="ARBA00006975"/>
    </source>
</evidence>
<evidence type="ECO:0000256" key="2">
    <source>
        <dbReference type="ARBA" id="ARBA00023186"/>
    </source>
</evidence>
<dbReference type="AlphaFoldDB" id="A0A7S3MFD1"/>
<dbReference type="PROSITE" id="PS00681">
    <property type="entry name" value="CHAPERONINS_CPN10"/>
    <property type="match status" value="1"/>
</dbReference>
<dbReference type="InterPro" id="IPR020818">
    <property type="entry name" value="Chaperonin_GroES"/>
</dbReference>
<dbReference type="PRINTS" id="PR00297">
    <property type="entry name" value="CHAPERONIN10"/>
</dbReference>
<accession>A0A7S3MFD1</accession>
<dbReference type="FunFam" id="2.30.33.40:FF:000002">
    <property type="entry name" value="10 kDa chaperonin, mitochondrial"/>
    <property type="match status" value="1"/>
</dbReference>
<proteinExistence type="inferred from homology"/>
<dbReference type="InterPro" id="IPR011032">
    <property type="entry name" value="GroES-like_sf"/>
</dbReference>
<keyword evidence="2 3" id="KW-0143">Chaperone</keyword>
<evidence type="ECO:0008006" key="5">
    <source>
        <dbReference type="Google" id="ProtNLM"/>
    </source>
</evidence>
<dbReference type="PANTHER" id="PTHR10772">
    <property type="entry name" value="10 KDA HEAT SHOCK PROTEIN"/>
    <property type="match status" value="1"/>
</dbReference>
<dbReference type="SMART" id="SM00883">
    <property type="entry name" value="Cpn10"/>
    <property type="match status" value="1"/>
</dbReference>
<dbReference type="CDD" id="cd00320">
    <property type="entry name" value="cpn10"/>
    <property type="match status" value="1"/>
</dbReference>
<gene>
    <name evidence="4" type="ORF">SELO1098_LOCUS28000</name>
</gene>
<evidence type="ECO:0000313" key="4">
    <source>
        <dbReference type="EMBL" id="CAE0299146.1"/>
    </source>
</evidence>
<dbReference type="HAMAP" id="MF_00580">
    <property type="entry name" value="CH10"/>
    <property type="match status" value="1"/>
</dbReference>
<comment type="similarity">
    <text evidence="1 3">Belongs to the GroES chaperonin family.</text>
</comment>
<dbReference type="EMBL" id="HBIC01054528">
    <property type="protein sequence ID" value="CAE0299146.1"/>
    <property type="molecule type" value="Transcribed_RNA"/>
</dbReference>
<name>A0A7S3MFD1_9STRA</name>
<dbReference type="GO" id="GO:0044183">
    <property type="term" value="F:protein folding chaperone"/>
    <property type="evidence" value="ECO:0007669"/>
    <property type="project" value="InterPro"/>
</dbReference>
<dbReference type="Pfam" id="PF00166">
    <property type="entry name" value="Cpn10"/>
    <property type="match status" value="1"/>
</dbReference>
<organism evidence="4">
    <name type="scientific">Spumella elongata</name>
    <dbReference type="NCBI Taxonomy" id="89044"/>
    <lineage>
        <taxon>Eukaryota</taxon>
        <taxon>Sar</taxon>
        <taxon>Stramenopiles</taxon>
        <taxon>Ochrophyta</taxon>
        <taxon>Chrysophyceae</taxon>
        <taxon>Chromulinales</taxon>
        <taxon>Chromulinaceae</taxon>
        <taxon>Spumella</taxon>
    </lineage>
</organism>